<feature type="transmembrane region" description="Helical" evidence="6">
    <location>
        <begin position="12"/>
        <end position="31"/>
    </location>
</feature>
<dbReference type="EMBL" id="NEVS01000004">
    <property type="protein sequence ID" value="OZI60658.1"/>
    <property type="molecule type" value="Genomic_DNA"/>
</dbReference>
<evidence type="ECO:0000313" key="9">
    <source>
        <dbReference type="Proteomes" id="UP000215767"/>
    </source>
</evidence>
<gene>
    <name evidence="8" type="ORF">CAL28_14785</name>
</gene>
<dbReference type="AlphaFoldDB" id="A0A261UFE6"/>
<evidence type="ECO:0000256" key="6">
    <source>
        <dbReference type="SAM" id="Phobius"/>
    </source>
</evidence>
<dbReference type="PANTHER" id="PTHR34820">
    <property type="entry name" value="INNER MEMBRANE PROTEIN YEBZ"/>
    <property type="match status" value="1"/>
</dbReference>
<evidence type="ECO:0000259" key="7">
    <source>
        <dbReference type="Pfam" id="PF05425"/>
    </source>
</evidence>
<feature type="transmembrane region" description="Helical" evidence="6">
    <location>
        <begin position="158"/>
        <end position="178"/>
    </location>
</feature>
<name>A0A261UFE6_9BORD</name>
<dbReference type="InterPro" id="IPR008457">
    <property type="entry name" value="Cu-R_CopD_dom"/>
</dbReference>
<feature type="transmembrane region" description="Helical" evidence="6">
    <location>
        <begin position="120"/>
        <end position="138"/>
    </location>
</feature>
<comment type="caution">
    <text evidence="8">The sequence shown here is derived from an EMBL/GenBank/DDBJ whole genome shotgun (WGS) entry which is preliminary data.</text>
</comment>
<accession>A0A261UFE6</accession>
<evidence type="ECO:0000313" key="8">
    <source>
        <dbReference type="EMBL" id="OZI60658.1"/>
    </source>
</evidence>
<dbReference type="GO" id="GO:0005886">
    <property type="term" value="C:plasma membrane"/>
    <property type="evidence" value="ECO:0007669"/>
    <property type="project" value="UniProtKB-SubCell"/>
</dbReference>
<dbReference type="GO" id="GO:0006825">
    <property type="term" value="P:copper ion transport"/>
    <property type="evidence" value="ECO:0007669"/>
    <property type="project" value="InterPro"/>
</dbReference>
<keyword evidence="4 6" id="KW-1133">Transmembrane helix</keyword>
<organism evidence="8 9">
    <name type="scientific">Bordetella genomosp. 11</name>
    <dbReference type="NCBI Taxonomy" id="1416808"/>
    <lineage>
        <taxon>Bacteria</taxon>
        <taxon>Pseudomonadati</taxon>
        <taxon>Pseudomonadota</taxon>
        <taxon>Betaproteobacteria</taxon>
        <taxon>Burkholderiales</taxon>
        <taxon>Alcaligenaceae</taxon>
        <taxon>Bordetella</taxon>
    </lineage>
</organism>
<dbReference type="InterPro" id="IPR032694">
    <property type="entry name" value="CopC/D"/>
</dbReference>
<keyword evidence="2" id="KW-1003">Cell membrane</keyword>
<feature type="transmembrane region" description="Helical" evidence="6">
    <location>
        <begin position="199"/>
        <end position="221"/>
    </location>
</feature>
<dbReference type="Proteomes" id="UP000215767">
    <property type="component" value="Unassembled WGS sequence"/>
</dbReference>
<reference evidence="9" key="1">
    <citation type="submission" date="2017-05" db="EMBL/GenBank/DDBJ databases">
        <title>Complete and WGS of Bordetella genogroups.</title>
        <authorList>
            <person name="Spilker T."/>
            <person name="Lipuma J."/>
        </authorList>
    </citation>
    <scope>NUCLEOTIDE SEQUENCE [LARGE SCALE GENOMIC DNA]</scope>
    <source>
        <strain evidence="9">AU8856</strain>
    </source>
</reference>
<dbReference type="OrthoDB" id="6053803at2"/>
<protein>
    <recommendedName>
        <fullName evidence="7">Copper resistance protein D domain-containing protein</fullName>
    </recommendedName>
</protein>
<evidence type="ECO:0000256" key="5">
    <source>
        <dbReference type="ARBA" id="ARBA00023136"/>
    </source>
</evidence>
<feature type="transmembrane region" description="Helical" evidence="6">
    <location>
        <begin position="233"/>
        <end position="254"/>
    </location>
</feature>
<evidence type="ECO:0000256" key="4">
    <source>
        <dbReference type="ARBA" id="ARBA00022989"/>
    </source>
</evidence>
<dbReference type="Pfam" id="PF05425">
    <property type="entry name" value="CopD"/>
    <property type="match status" value="1"/>
</dbReference>
<evidence type="ECO:0000256" key="2">
    <source>
        <dbReference type="ARBA" id="ARBA00022475"/>
    </source>
</evidence>
<proteinExistence type="predicted"/>
<feature type="transmembrane region" description="Helical" evidence="6">
    <location>
        <begin position="43"/>
        <end position="73"/>
    </location>
</feature>
<feature type="domain" description="Copper resistance protein D" evidence="7">
    <location>
        <begin position="196"/>
        <end position="300"/>
    </location>
</feature>
<dbReference type="NCBIfam" id="NF033808">
    <property type="entry name" value="copper_CopD"/>
    <property type="match status" value="1"/>
</dbReference>
<keyword evidence="3 6" id="KW-0812">Transmembrane</keyword>
<keyword evidence="5 6" id="KW-0472">Membrane</keyword>
<evidence type="ECO:0000256" key="3">
    <source>
        <dbReference type="ARBA" id="ARBA00022692"/>
    </source>
</evidence>
<keyword evidence="9" id="KW-1185">Reference proteome</keyword>
<feature type="transmembrane region" description="Helical" evidence="6">
    <location>
        <begin position="283"/>
        <end position="302"/>
    </location>
</feature>
<dbReference type="InterPro" id="IPR047689">
    <property type="entry name" value="CopD"/>
</dbReference>
<comment type="subcellular location">
    <subcellularLocation>
        <location evidence="1">Cell membrane</location>
        <topology evidence="1">Multi-pass membrane protein</topology>
    </subcellularLocation>
</comment>
<dbReference type="RefSeq" id="WP_094842065.1">
    <property type="nucleotide sequence ID" value="NZ_NEVS01000004.1"/>
</dbReference>
<evidence type="ECO:0000256" key="1">
    <source>
        <dbReference type="ARBA" id="ARBA00004651"/>
    </source>
</evidence>
<feature type="transmembrane region" description="Helical" evidence="6">
    <location>
        <begin position="93"/>
        <end position="113"/>
    </location>
</feature>
<dbReference type="PANTHER" id="PTHR34820:SF4">
    <property type="entry name" value="INNER MEMBRANE PROTEIN YEBZ"/>
    <property type="match status" value="1"/>
</dbReference>
<sequence length="314" mass="32814">MEDGLNVFLRFALYLDLTLLAGLPLICMVGFPRESGQVATAIGLRGLLMAATGAGLGLSLCHMVMLAMVMSGASSLDELGRHIFSMMITATDLGIAWAVRMVSLMLVGVLAVFGRQRRAGWLTLAAAPGLVSLGTIAWSGHGAMDEGGRRYLHFTADIVHLIAAAAWIGALATFALLLRPGQPASPLQLRRLQAGLSRFAWIGTAIVLALVVTGVANYLLIAGPRVSGLISTQYGLLLLAKLALFALMLALAAANRYRLTPMLARTLGAGHPAAALSALRRSVALETSAALLILAAVAWLGTLDPSQAMTSPLP</sequence>